<feature type="transmembrane region" description="Helical" evidence="1">
    <location>
        <begin position="67"/>
        <end position="89"/>
    </location>
</feature>
<gene>
    <name evidence="2" type="ORF">NBR_LOCUS20131</name>
</gene>
<protein>
    <submittedName>
        <fullName evidence="4">Adipocyte plasma membrane-associated protein</fullName>
    </submittedName>
</protein>
<name>A0A0N4YSA8_NIPBR</name>
<evidence type="ECO:0000256" key="1">
    <source>
        <dbReference type="SAM" id="Phobius"/>
    </source>
</evidence>
<dbReference type="AlphaFoldDB" id="A0A0N4YSA8"/>
<keyword evidence="3" id="KW-1185">Reference proteome</keyword>
<evidence type="ECO:0000313" key="4">
    <source>
        <dbReference type="WBParaSite" id="NBR_0002013001-mRNA-1"/>
    </source>
</evidence>
<keyword evidence="1" id="KW-1133">Transmembrane helix</keyword>
<reference evidence="4" key="1">
    <citation type="submission" date="2017-02" db="UniProtKB">
        <authorList>
            <consortium name="WormBaseParasite"/>
        </authorList>
    </citation>
    <scope>IDENTIFICATION</scope>
</reference>
<accession>A0A0N4YSA8</accession>
<organism evidence="4">
    <name type="scientific">Nippostrongylus brasiliensis</name>
    <name type="common">Rat hookworm</name>
    <dbReference type="NCBI Taxonomy" id="27835"/>
    <lineage>
        <taxon>Eukaryota</taxon>
        <taxon>Metazoa</taxon>
        <taxon>Ecdysozoa</taxon>
        <taxon>Nematoda</taxon>
        <taxon>Chromadorea</taxon>
        <taxon>Rhabditida</taxon>
        <taxon>Rhabditina</taxon>
        <taxon>Rhabditomorpha</taxon>
        <taxon>Strongyloidea</taxon>
        <taxon>Heligmosomidae</taxon>
        <taxon>Nippostrongylus</taxon>
    </lineage>
</organism>
<sequence>MDNANYVSLGGDLHESYEAQLHVDTSHDTVPITQDSTHGYAIAVSFRAVFFTVHLRKSQRVLCFGSSLLLFALLLMFFLTLMFCFARVVRKLEIQQHEKYQGLHMVPDFDAGSGTGIVSLARDKVTIARYVETIDAYIEGTSLLYIFNVDAESIDGLYCNYLSQREDCLTIHQTEFQYDQISMRRNTGIKMISAFGVDMQGGFPLNKIPSRTIVDRDGREVSDDNGVTLYDQPGLVFVKVNLGRSAHTSIRCFLSENTAEALLLNLANMPGRRVANFDVYNPYAQ</sequence>
<evidence type="ECO:0000313" key="2">
    <source>
        <dbReference type="EMBL" id="VDL83867.1"/>
    </source>
</evidence>
<reference evidence="2 3" key="2">
    <citation type="submission" date="2018-11" db="EMBL/GenBank/DDBJ databases">
        <authorList>
            <consortium name="Pathogen Informatics"/>
        </authorList>
    </citation>
    <scope>NUCLEOTIDE SEQUENCE [LARGE SCALE GENOMIC DNA]</scope>
</reference>
<keyword evidence="1" id="KW-0812">Transmembrane</keyword>
<evidence type="ECO:0000313" key="3">
    <source>
        <dbReference type="Proteomes" id="UP000271162"/>
    </source>
</evidence>
<keyword evidence="1" id="KW-0472">Membrane</keyword>
<dbReference type="EMBL" id="UYSL01024827">
    <property type="protein sequence ID" value="VDL83867.1"/>
    <property type="molecule type" value="Genomic_DNA"/>
</dbReference>
<dbReference type="STRING" id="27835.A0A0N4YSA8"/>
<dbReference type="WBParaSite" id="NBR_0002013001-mRNA-1">
    <property type="protein sequence ID" value="NBR_0002013001-mRNA-1"/>
    <property type="gene ID" value="NBR_0002013001"/>
</dbReference>
<proteinExistence type="predicted"/>
<dbReference type="Proteomes" id="UP000271162">
    <property type="component" value="Unassembled WGS sequence"/>
</dbReference>